<evidence type="ECO:0000256" key="1">
    <source>
        <dbReference type="SAM" id="MobiDB-lite"/>
    </source>
</evidence>
<dbReference type="PANTHER" id="PTHR31343:SF29">
    <property type="entry name" value="DUF789 DOMAIN-CONTAINING PROTEIN"/>
    <property type="match status" value="1"/>
</dbReference>
<name>A0ABC8T4V5_9AQUA</name>
<evidence type="ECO:0000313" key="2">
    <source>
        <dbReference type="EMBL" id="CAK9164357.1"/>
    </source>
</evidence>
<sequence>MDRFISAWASKNRAKTQKGLGDLWGCYEEWSAYCAGTPVLLDNSENVVQYYFPSLSAIQIYTNKSATFTNPREDIAVVEFEDECRSDDSENEKFSRTLSNNSSRTWDATSVDSVIDHEGSWPIRDRLGYLHFQYIDMYSPYVRIPLMDKINELAQNYPGLMTLKNVDLSPASWLAVAWYPNYNIPDKVAVKELGTCFLTYHALSSSFQETEDENDDKDIGRCFSRSKEKEKGKRRSKDVRITPLPPFGLATYRMEGELWVKPNTHDYEKLIDLYSAAKSWLKQLNVQHHDFNFFTTHSTIDFDKHI</sequence>
<accession>A0ABC8T4V5</accession>
<protein>
    <submittedName>
        <fullName evidence="2">Uncharacterized protein</fullName>
    </submittedName>
</protein>
<feature type="compositionally biased region" description="Basic and acidic residues" evidence="1">
    <location>
        <begin position="217"/>
        <end position="231"/>
    </location>
</feature>
<comment type="caution">
    <text evidence="2">The sequence shown here is derived from an EMBL/GenBank/DDBJ whole genome shotgun (WGS) entry which is preliminary data.</text>
</comment>
<dbReference type="Proteomes" id="UP001642360">
    <property type="component" value="Unassembled WGS sequence"/>
</dbReference>
<gene>
    <name evidence="2" type="ORF">ILEXP_LOCUS33465</name>
</gene>
<dbReference type="AlphaFoldDB" id="A0ABC8T4V5"/>
<evidence type="ECO:0000313" key="3">
    <source>
        <dbReference type="Proteomes" id="UP001642360"/>
    </source>
</evidence>
<dbReference type="Pfam" id="PF05623">
    <property type="entry name" value="DUF789"/>
    <property type="match status" value="1"/>
</dbReference>
<dbReference type="EMBL" id="CAUOFW020004181">
    <property type="protein sequence ID" value="CAK9164357.1"/>
    <property type="molecule type" value="Genomic_DNA"/>
</dbReference>
<dbReference type="InterPro" id="IPR008507">
    <property type="entry name" value="DUF789"/>
</dbReference>
<reference evidence="2 3" key="1">
    <citation type="submission" date="2024-02" db="EMBL/GenBank/DDBJ databases">
        <authorList>
            <person name="Vignale AGUSTIN F."/>
            <person name="Sosa J E."/>
            <person name="Modenutti C."/>
        </authorList>
    </citation>
    <scope>NUCLEOTIDE SEQUENCE [LARGE SCALE GENOMIC DNA]</scope>
</reference>
<dbReference type="PANTHER" id="PTHR31343">
    <property type="entry name" value="T15D22.8"/>
    <property type="match status" value="1"/>
</dbReference>
<keyword evidence="3" id="KW-1185">Reference proteome</keyword>
<feature type="region of interest" description="Disordered" evidence="1">
    <location>
        <begin position="212"/>
        <end position="239"/>
    </location>
</feature>
<proteinExistence type="predicted"/>
<organism evidence="2 3">
    <name type="scientific">Ilex paraguariensis</name>
    <name type="common">yerba mate</name>
    <dbReference type="NCBI Taxonomy" id="185542"/>
    <lineage>
        <taxon>Eukaryota</taxon>
        <taxon>Viridiplantae</taxon>
        <taxon>Streptophyta</taxon>
        <taxon>Embryophyta</taxon>
        <taxon>Tracheophyta</taxon>
        <taxon>Spermatophyta</taxon>
        <taxon>Magnoliopsida</taxon>
        <taxon>eudicotyledons</taxon>
        <taxon>Gunneridae</taxon>
        <taxon>Pentapetalae</taxon>
        <taxon>asterids</taxon>
        <taxon>campanulids</taxon>
        <taxon>Aquifoliales</taxon>
        <taxon>Aquifoliaceae</taxon>
        <taxon>Ilex</taxon>
    </lineage>
</organism>